<dbReference type="EMBL" id="CP098805">
    <property type="protein sequence ID" value="USJ32287.1"/>
    <property type="molecule type" value="Genomic_DNA"/>
</dbReference>
<keyword evidence="2" id="KW-1185">Reference proteome</keyword>
<organism evidence="1 2">
    <name type="scientific">Dyadobacter chenhuakuii</name>
    <dbReference type="NCBI Taxonomy" id="2909339"/>
    <lineage>
        <taxon>Bacteria</taxon>
        <taxon>Pseudomonadati</taxon>
        <taxon>Bacteroidota</taxon>
        <taxon>Cytophagia</taxon>
        <taxon>Cytophagales</taxon>
        <taxon>Spirosomataceae</taxon>
        <taxon>Dyadobacter</taxon>
    </lineage>
</organism>
<evidence type="ECO:0000313" key="2">
    <source>
        <dbReference type="Proteomes" id="UP001055420"/>
    </source>
</evidence>
<sequence length="184" mass="21176">MQTINHSLKMDAYAFEFHNEKIVQSPVYDRTGFSNANHLREYIPGLQQFAAKTNFADFYMQHKPFYDSLIVSYRDSVGVPEMQKWLTKNFPSIKYDSFKIIFSPLVSSNQSATRFGFDGFKEAQAHVNFPFRDKGDLKSMSKEALLVRDGSILFTELNHAFVNPESEKPQYAARITNALSNFSM</sequence>
<proteinExistence type="predicted"/>
<reference evidence="1" key="1">
    <citation type="submission" date="2022-06" db="EMBL/GenBank/DDBJ databases">
        <title>Novel species in genus Dyadobacter.</title>
        <authorList>
            <person name="Ma C."/>
        </authorList>
    </citation>
    <scope>NUCLEOTIDE SEQUENCE</scope>
    <source>
        <strain evidence="1">CY22</strain>
    </source>
</reference>
<accession>A0ABY4XPD6</accession>
<gene>
    <name evidence="1" type="ORF">NFI80_05990</name>
</gene>
<dbReference type="Proteomes" id="UP001055420">
    <property type="component" value="Chromosome"/>
</dbReference>
<protein>
    <submittedName>
        <fullName evidence="1">DUF4932 domain-containing protein</fullName>
    </submittedName>
</protein>
<name>A0ABY4XPD6_9BACT</name>
<dbReference type="RefSeq" id="WP_235163838.1">
    <property type="nucleotide sequence ID" value="NZ_CP098805.1"/>
</dbReference>
<evidence type="ECO:0000313" key="1">
    <source>
        <dbReference type="EMBL" id="USJ32287.1"/>
    </source>
</evidence>